<proteinExistence type="predicted"/>
<dbReference type="Proteomes" id="UP000824120">
    <property type="component" value="Chromosome 9"/>
</dbReference>
<evidence type="ECO:0000313" key="3">
    <source>
        <dbReference type="Proteomes" id="UP000824120"/>
    </source>
</evidence>
<dbReference type="EMBL" id="JACXVP010000009">
    <property type="protein sequence ID" value="KAG5587231.1"/>
    <property type="molecule type" value="Genomic_DNA"/>
</dbReference>
<evidence type="ECO:0000313" key="2">
    <source>
        <dbReference type="EMBL" id="KAG5587231.1"/>
    </source>
</evidence>
<feature type="region of interest" description="Disordered" evidence="1">
    <location>
        <begin position="1"/>
        <end position="81"/>
    </location>
</feature>
<name>A0A9J5XHZ7_SOLCO</name>
<sequence>MVKNRRNFWGQIPLKETTKIAPHLRGPNENRYKTKQRDNEKEEKKQIADGKKQENAEKEISTARKEGNTDGVNHEGYEVTNEEQFEEGPLIYVLTPNRIVWDSEVEEIVLSTKNGQIGI</sequence>
<gene>
    <name evidence="2" type="ORF">H5410_047665</name>
</gene>
<reference evidence="2 3" key="1">
    <citation type="submission" date="2020-09" db="EMBL/GenBank/DDBJ databases">
        <title>De no assembly of potato wild relative species, Solanum commersonii.</title>
        <authorList>
            <person name="Cho K."/>
        </authorList>
    </citation>
    <scope>NUCLEOTIDE SEQUENCE [LARGE SCALE GENOMIC DNA]</scope>
    <source>
        <strain evidence="2">LZ3.2</strain>
        <tissue evidence="2">Leaf</tissue>
    </source>
</reference>
<protein>
    <submittedName>
        <fullName evidence="2">Uncharacterized protein</fullName>
    </submittedName>
</protein>
<dbReference type="OrthoDB" id="1708730at2759"/>
<comment type="caution">
    <text evidence="2">The sequence shown here is derived from an EMBL/GenBank/DDBJ whole genome shotgun (WGS) entry which is preliminary data.</text>
</comment>
<organism evidence="2 3">
    <name type="scientific">Solanum commersonii</name>
    <name type="common">Commerson's wild potato</name>
    <name type="synonym">Commerson's nightshade</name>
    <dbReference type="NCBI Taxonomy" id="4109"/>
    <lineage>
        <taxon>Eukaryota</taxon>
        <taxon>Viridiplantae</taxon>
        <taxon>Streptophyta</taxon>
        <taxon>Embryophyta</taxon>
        <taxon>Tracheophyta</taxon>
        <taxon>Spermatophyta</taxon>
        <taxon>Magnoliopsida</taxon>
        <taxon>eudicotyledons</taxon>
        <taxon>Gunneridae</taxon>
        <taxon>Pentapetalae</taxon>
        <taxon>asterids</taxon>
        <taxon>lamiids</taxon>
        <taxon>Solanales</taxon>
        <taxon>Solanaceae</taxon>
        <taxon>Solanoideae</taxon>
        <taxon>Solaneae</taxon>
        <taxon>Solanum</taxon>
    </lineage>
</organism>
<dbReference type="AlphaFoldDB" id="A0A9J5XHZ7"/>
<evidence type="ECO:0000256" key="1">
    <source>
        <dbReference type="SAM" id="MobiDB-lite"/>
    </source>
</evidence>
<keyword evidence="3" id="KW-1185">Reference proteome</keyword>
<feature type="compositionally biased region" description="Basic and acidic residues" evidence="1">
    <location>
        <begin position="26"/>
        <end position="77"/>
    </location>
</feature>
<accession>A0A9J5XHZ7</accession>